<accession>A0A7S1B106</accession>
<dbReference type="SUPFAM" id="SSF74924">
    <property type="entry name" value="Cap-Gly domain"/>
    <property type="match status" value="1"/>
</dbReference>
<dbReference type="PROSITE" id="PS00845">
    <property type="entry name" value="CAP_GLY_1"/>
    <property type="match status" value="1"/>
</dbReference>
<dbReference type="AlphaFoldDB" id="A0A7S1B106"/>
<dbReference type="Gene3D" id="2.30.30.190">
    <property type="entry name" value="CAP Gly-rich-like domain"/>
    <property type="match status" value="1"/>
</dbReference>
<gene>
    <name evidence="3" type="ORF">NSCI0253_LOCUS44444</name>
</gene>
<dbReference type="InterPro" id="IPR036859">
    <property type="entry name" value="CAP-Gly_dom_sf"/>
</dbReference>
<reference evidence="3" key="1">
    <citation type="submission" date="2021-01" db="EMBL/GenBank/DDBJ databases">
        <authorList>
            <person name="Corre E."/>
            <person name="Pelletier E."/>
            <person name="Niang G."/>
            <person name="Scheremetjew M."/>
            <person name="Finn R."/>
            <person name="Kale V."/>
            <person name="Holt S."/>
            <person name="Cochrane G."/>
            <person name="Meng A."/>
            <person name="Brown T."/>
            <person name="Cohen L."/>
        </authorList>
    </citation>
    <scope>NUCLEOTIDE SEQUENCE</scope>
</reference>
<protein>
    <recommendedName>
        <fullName evidence="2">CAP-Gly domain-containing protein</fullName>
    </recommendedName>
</protein>
<sequence length="465" mass="49361">MGAPGSDSHGSAGSVDSLSLGDRVMVGLLKTGGSIRYIGTTDFSTGRWVGVELDEAIGKNDGSVKGVSYFRCPQQRGIFVRAAALKKGVDGVQVPVSSNQTQSVPLLPTVVESEPILKVATPEKAETLQSPRRNAGFSGENVVEEFTSPNYADQDTRSMHIQNELAEAMEDHDVERIRLLLPMATAAGIADKELEAARHILDFAVHASLMEQMEQVKGTIVSFASSVAQMEERLNVVKAAAIAEARVVALDGGRTESSLKDFEESIVKSVLGQIGGRLEVHFKGIEERVEKAAQRGLVCCMKDISALSDEVRILRTTVCEKTFSSESLSAPVSPANRMCAAQLVQAMAETDAMMMRSPSRPVEAPRLGASMAASLTATPSTSFSSNNNHSKAPLPRTLSSPILRSLPAPMAAFPVSPGGVPPPPPMQAARMPSDVPLRGGDSGARHYPVISEPISCHGSHGRPQS</sequence>
<proteinExistence type="predicted"/>
<evidence type="ECO:0000313" key="3">
    <source>
        <dbReference type="EMBL" id="CAD8870087.1"/>
    </source>
</evidence>
<dbReference type="InterPro" id="IPR000938">
    <property type="entry name" value="CAP-Gly_domain"/>
</dbReference>
<name>A0A7S1B106_NOCSC</name>
<evidence type="ECO:0000259" key="2">
    <source>
        <dbReference type="PROSITE" id="PS50245"/>
    </source>
</evidence>
<dbReference type="Pfam" id="PF01302">
    <property type="entry name" value="CAP_GLY"/>
    <property type="match status" value="1"/>
</dbReference>
<dbReference type="EMBL" id="HBFQ01062782">
    <property type="protein sequence ID" value="CAD8870087.1"/>
    <property type="molecule type" value="Transcribed_RNA"/>
</dbReference>
<feature type="region of interest" description="Disordered" evidence="1">
    <location>
        <begin position="419"/>
        <end position="465"/>
    </location>
</feature>
<dbReference type="SMART" id="SM01052">
    <property type="entry name" value="CAP_GLY"/>
    <property type="match status" value="1"/>
</dbReference>
<evidence type="ECO:0000256" key="1">
    <source>
        <dbReference type="SAM" id="MobiDB-lite"/>
    </source>
</evidence>
<dbReference type="PROSITE" id="PS50245">
    <property type="entry name" value="CAP_GLY_2"/>
    <property type="match status" value="1"/>
</dbReference>
<dbReference type="PANTHER" id="PTHR18916">
    <property type="entry name" value="DYNACTIN 1-RELATED MICROTUBULE-BINDING"/>
    <property type="match status" value="1"/>
</dbReference>
<organism evidence="3">
    <name type="scientific">Noctiluca scintillans</name>
    <name type="common">Sea sparkle</name>
    <name type="synonym">Red tide dinoflagellate</name>
    <dbReference type="NCBI Taxonomy" id="2966"/>
    <lineage>
        <taxon>Eukaryota</taxon>
        <taxon>Sar</taxon>
        <taxon>Alveolata</taxon>
        <taxon>Dinophyceae</taxon>
        <taxon>Noctilucales</taxon>
        <taxon>Noctilucaceae</taxon>
        <taxon>Noctiluca</taxon>
    </lineage>
</organism>
<feature type="domain" description="CAP-Gly" evidence="2">
    <location>
        <begin position="39"/>
        <end position="81"/>
    </location>
</feature>